<keyword evidence="3" id="KW-1185">Reference proteome</keyword>
<keyword evidence="1" id="KW-1133">Transmembrane helix</keyword>
<feature type="transmembrane region" description="Helical" evidence="1">
    <location>
        <begin position="180"/>
        <end position="199"/>
    </location>
</feature>
<feature type="transmembrane region" description="Helical" evidence="1">
    <location>
        <begin position="41"/>
        <end position="59"/>
    </location>
</feature>
<evidence type="ECO:0008006" key="4">
    <source>
        <dbReference type="Google" id="ProtNLM"/>
    </source>
</evidence>
<gene>
    <name evidence="2" type="ORF">P9B03_02125</name>
</gene>
<reference evidence="2 3" key="1">
    <citation type="submission" date="2023-03" db="EMBL/GenBank/DDBJ databases">
        <title>Bacillus Genome Sequencing.</title>
        <authorList>
            <person name="Dunlap C."/>
        </authorList>
    </citation>
    <scope>NUCLEOTIDE SEQUENCE [LARGE SCALE GENOMIC DNA]</scope>
    <source>
        <strain evidence="2 3">B-59205</strain>
    </source>
</reference>
<dbReference type="EMBL" id="JARSFG010000003">
    <property type="protein sequence ID" value="MEC1177268.1"/>
    <property type="molecule type" value="Genomic_DNA"/>
</dbReference>
<keyword evidence="1" id="KW-0812">Transmembrane</keyword>
<evidence type="ECO:0000313" key="3">
    <source>
        <dbReference type="Proteomes" id="UP001344888"/>
    </source>
</evidence>
<comment type="caution">
    <text evidence="2">The sequence shown here is derived from an EMBL/GenBank/DDBJ whole genome shotgun (WGS) entry which is preliminary data.</text>
</comment>
<evidence type="ECO:0000256" key="1">
    <source>
        <dbReference type="SAM" id="Phobius"/>
    </source>
</evidence>
<protein>
    <recommendedName>
        <fullName evidence="4">Type II secretion system protein GspF domain-containing protein</fullName>
    </recommendedName>
</protein>
<feature type="transmembrane region" description="Helical" evidence="1">
    <location>
        <begin position="12"/>
        <end position="35"/>
    </location>
</feature>
<dbReference type="Proteomes" id="UP001344888">
    <property type="component" value="Unassembled WGS sequence"/>
</dbReference>
<sequence length="246" mass="29205">MKQLVKEARHLFYGWELALYFIFWFAVNGQLFYYLSNNSKLSLFVGFMGAVFFFFVYTIQTRKLVTHQKHLSELLNYVINVVFYLQTGENILYALKATREHMHPDIQKKIDQSIEHLEQKAELQTSQFEEFDFPILNQFHQNLAISYEYGGNKEDLFGQVQQNMVFELRKRDELYRKRQGFAMNVYALIGMVLLIPIMLKMNGDSLWTIFLETGFASQAMLFILYMGILWTLYLVQKKNMDISVRN</sequence>
<name>A0AAW9NNG2_9BACL</name>
<dbReference type="RefSeq" id="WP_326121545.1">
    <property type="nucleotide sequence ID" value="NZ_JARSFG010000003.1"/>
</dbReference>
<feature type="transmembrane region" description="Helical" evidence="1">
    <location>
        <begin position="219"/>
        <end position="235"/>
    </location>
</feature>
<evidence type="ECO:0000313" key="2">
    <source>
        <dbReference type="EMBL" id="MEC1177268.1"/>
    </source>
</evidence>
<proteinExistence type="predicted"/>
<organism evidence="2 3">
    <name type="scientific">Metasolibacillus meyeri</name>
    <dbReference type="NCBI Taxonomy" id="1071052"/>
    <lineage>
        <taxon>Bacteria</taxon>
        <taxon>Bacillati</taxon>
        <taxon>Bacillota</taxon>
        <taxon>Bacilli</taxon>
        <taxon>Bacillales</taxon>
        <taxon>Caryophanaceae</taxon>
        <taxon>Metasolibacillus</taxon>
    </lineage>
</organism>
<accession>A0AAW9NNG2</accession>
<keyword evidence="1" id="KW-0472">Membrane</keyword>
<dbReference type="AlphaFoldDB" id="A0AAW9NNG2"/>